<gene>
    <name evidence="1" type="ORF">KP79_PYT07584</name>
</gene>
<comment type="caution">
    <text evidence="1">The sequence shown here is derived from an EMBL/GenBank/DDBJ whole genome shotgun (WGS) entry which is preliminary data.</text>
</comment>
<reference evidence="1 2" key="1">
    <citation type="journal article" date="2017" name="Nat. Ecol. Evol.">
        <title>Scallop genome provides insights into evolution of bilaterian karyotype and development.</title>
        <authorList>
            <person name="Wang S."/>
            <person name="Zhang J."/>
            <person name="Jiao W."/>
            <person name="Li J."/>
            <person name="Xun X."/>
            <person name="Sun Y."/>
            <person name="Guo X."/>
            <person name="Huan P."/>
            <person name="Dong B."/>
            <person name="Zhang L."/>
            <person name="Hu X."/>
            <person name="Sun X."/>
            <person name="Wang J."/>
            <person name="Zhao C."/>
            <person name="Wang Y."/>
            <person name="Wang D."/>
            <person name="Huang X."/>
            <person name="Wang R."/>
            <person name="Lv J."/>
            <person name="Li Y."/>
            <person name="Zhang Z."/>
            <person name="Liu B."/>
            <person name="Lu W."/>
            <person name="Hui Y."/>
            <person name="Liang J."/>
            <person name="Zhou Z."/>
            <person name="Hou R."/>
            <person name="Li X."/>
            <person name="Liu Y."/>
            <person name="Li H."/>
            <person name="Ning X."/>
            <person name="Lin Y."/>
            <person name="Zhao L."/>
            <person name="Xing Q."/>
            <person name="Dou J."/>
            <person name="Li Y."/>
            <person name="Mao J."/>
            <person name="Guo H."/>
            <person name="Dou H."/>
            <person name="Li T."/>
            <person name="Mu C."/>
            <person name="Jiang W."/>
            <person name="Fu Q."/>
            <person name="Fu X."/>
            <person name="Miao Y."/>
            <person name="Liu J."/>
            <person name="Yu Q."/>
            <person name="Li R."/>
            <person name="Liao H."/>
            <person name="Li X."/>
            <person name="Kong Y."/>
            <person name="Jiang Z."/>
            <person name="Chourrout D."/>
            <person name="Li R."/>
            <person name="Bao Z."/>
        </authorList>
    </citation>
    <scope>NUCLEOTIDE SEQUENCE [LARGE SCALE GENOMIC DNA]</scope>
    <source>
        <strain evidence="1 2">PY_sf001</strain>
    </source>
</reference>
<keyword evidence="2" id="KW-1185">Reference proteome</keyword>
<accession>A0A210PR67</accession>
<name>A0A210PR67_MIZYE</name>
<proteinExistence type="predicted"/>
<dbReference type="EMBL" id="NEDP02005552">
    <property type="protein sequence ID" value="OWF38936.1"/>
    <property type="molecule type" value="Genomic_DNA"/>
</dbReference>
<organism evidence="1 2">
    <name type="scientific">Mizuhopecten yessoensis</name>
    <name type="common">Japanese scallop</name>
    <name type="synonym">Patinopecten yessoensis</name>
    <dbReference type="NCBI Taxonomy" id="6573"/>
    <lineage>
        <taxon>Eukaryota</taxon>
        <taxon>Metazoa</taxon>
        <taxon>Spiralia</taxon>
        <taxon>Lophotrochozoa</taxon>
        <taxon>Mollusca</taxon>
        <taxon>Bivalvia</taxon>
        <taxon>Autobranchia</taxon>
        <taxon>Pteriomorphia</taxon>
        <taxon>Pectinida</taxon>
        <taxon>Pectinoidea</taxon>
        <taxon>Pectinidae</taxon>
        <taxon>Mizuhopecten</taxon>
    </lineage>
</organism>
<dbReference type="Proteomes" id="UP000242188">
    <property type="component" value="Unassembled WGS sequence"/>
</dbReference>
<dbReference type="OrthoDB" id="6107303at2759"/>
<dbReference type="STRING" id="6573.A0A210PR67"/>
<protein>
    <submittedName>
        <fullName evidence="1">Tenascin-X</fullName>
    </submittedName>
</protein>
<dbReference type="AlphaFoldDB" id="A0A210PR67"/>
<evidence type="ECO:0000313" key="1">
    <source>
        <dbReference type="EMBL" id="OWF38936.1"/>
    </source>
</evidence>
<evidence type="ECO:0000313" key="2">
    <source>
        <dbReference type="Proteomes" id="UP000242188"/>
    </source>
</evidence>
<sequence length="200" mass="21469">MKCQSGKCCGTRTCSCNCKSACSKCRCDCASASCCAKCTSGSCGCAGATCCNTNCRCSGCKVNCACFEAKNATCPDGICQIGRACGCGCKCSDACQCSNCKAGCKCGGTNFVCSVECISGQCCGTADCQCDGKCACPKCRCNCASGKYLNYFFVNRQKQVMQEYIFKKDRKFYIRHFIYNRITVSKPWKCPLLLCQILKL</sequence>